<sequence length="294" mass="33506">MLAGARLGMKRCGLTRSRGRDAGRRGWDAMLDDVVKWTRCKQKRARGFQVVIPLLREVFGVIRPRPPDHRRGFVESPPIRCHLVSRASKMPPRQKPQQPIQEVREDIQREVALLQQRLARFEQRKATKNGDSRNLAPHASDIPFLRVSARDEQGSRGDGENKFGLHIFDQLPSPYEDIFEGSPRKSSSSLIESRFDGFEDSLLKSSSFPFYDEPRYDMYDDDISVEVLDIDQPAYDDDEGKMDGQPEPNVQPKLFIHNVPNKTSITLAIVDKKLHVKISSMAWIVKLLSSPLDG</sequence>
<evidence type="ECO:0000313" key="1">
    <source>
        <dbReference type="EMBL" id="PKU61181.1"/>
    </source>
</evidence>
<organism evidence="1 2">
    <name type="scientific">Dendrobium catenatum</name>
    <dbReference type="NCBI Taxonomy" id="906689"/>
    <lineage>
        <taxon>Eukaryota</taxon>
        <taxon>Viridiplantae</taxon>
        <taxon>Streptophyta</taxon>
        <taxon>Embryophyta</taxon>
        <taxon>Tracheophyta</taxon>
        <taxon>Spermatophyta</taxon>
        <taxon>Magnoliopsida</taxon>
        <taxon>Liliopsida</taxon>
        <taxon>Asparagales</taxon>
        <taxon>Orchidaceae</taxon>
        <taxon>Epidendroideae</taxon>
        <taxon>Malaxideae</taxon>
        <taxon>Dendrobiinae</taxon>
        <taxon>Dendrobium</taxon>
    </lineage>
</organism>
<name>A0A2I0VCP4_9ASPA</name>
<dbReference type="Proteomes" id="UP000233837">
    <property type="component" value="Unassembled WGS sequence"/>
</dbReference>
<dbReference type="EMBL" id="KZ503823">
    <property type="protein sequence ID" value="PKU61181.1"/>
    <property type="molecule type" value="Genomic_DNA"/>
</dbReference>
<reference evidence="1 2" key="2">
    <citation type="journal article" date="2017" name="Nature">
        <title>The Apostasia genome and the evolution of orchids.</title>
        <authorList>
            <person name="Zhang G.Q."/>
            <person name="Liu K.W."/>
            <person name="Li Z."/>
            <person name="Lohaus R."/>
            <person name="Hsiao Y.Y."/>
            <person name="Niu S.C."/>
            <person name="Wang J.Y."/>
            <person name="Lin Y.C."/>
            <person name="Xu Q."/>
            <person name="Chen L.J."/>
            <person name="Yoshida K."/>
            <person name="Fujiwara S."/>
            <person name="Wang Z.W."/>
            <person name="Zhang Y.Q."/>
            <person name="Mitsuda N."/>
            <person name="Wang M."/>
            <person name="Liu G.H."/>
            <person name="Pecoraro L."/>
            <person name="Huang H.X."/>
            <person name="Xiao X.J."/>
            <person name="Lin M."/>
            <person name="Wu X.Y."/>
            <person name="Wu W.L."/>
            <person name="Chen Y.Y."/>
            <person name="Chang S.B."/>
            <person name="Sakamoto S."/>
            <person name="Ohme-Takagi M."/>
            <person name="Yagi M."/>
            <person name="Zeng S.J."/>
            <person name="Shen C.Y."/>
            <person name="Yeh C.M."/>
            <person name="Luo Y.B."/>
            <person name="Tsai W.C."/>
            <person name="Van de Peer Y."/>
            <person name="Liu Z.J."/>
        </authorList>
    </citation>
    <scope>NUCLEOTIDE SEQUENCE [LARGE SCALE GENOMIC DNA]</scope>
    <source>
        <tissue evidence="1">The whole plant</tissue>
    </source>
</reference>
<accession>A0A2I0VCP4</accession>
<reference evidence="1 2" key="1">
    <citation type="journal article" date="2016" name="Sci. Rep.">
        <title>The Dendrobium catenatum Lindl. genome sequence provides insights into polysaccharide synthase, floral development and adaptive evolution.</title>
        <authorList>
            <person name="Zhang G.Q."/>
            <person name="Xu Q."/>
            <person name="Bian C."/>
            <person name="Tsai W.C."/>
            <person name="Yeh C.M."/>
            <person name="Liu K.W."/>
            <person name="Yoshida K."/>
            <person name="Zhang L.S."/>
            <person name="Chang S.B."/>
            <person name="Chen F."/>
            <person name="Shi Y."/>
            <person name="Su Y.Y."/>
            <person name="Zhang Y.Q."/>
            <person name="Chen L.J."/>
            <person name="Yin Y."/>
            <person name="Lin M."/>
            <person name="Huang H."/>
            <person name="Deng H."/>
            <person name="Wang Z.W."/>
            <person name="Zhu S.L."/>
            <person name="Zhao X."/>
            <person name="Deng C."/>
            <person name="Niu S.C."/>
            <person name="Huang J."/>
            <person name="Wang M."/>
            <person name="Liu G.H."/>
            <person name="Yang H.J."/>
            <person name="Xiao X.J."/>
            <person name="Hsiao Y.Y."/>
            <person name="Wu W.L."/>
            <person name="Chen Y.Y."/>
            <person name="Mitsuda N."/>
            <person name="Ohme-Takagi M."/>
            <person name="Luo Y.B."/>
            <person name="Van de Peer Y."/>
            <person name="Liu Z.J."/>
        </authorList>
    </citation>
    <scope>NUCLEOTIDE SEQUENCE [LARGE SCALE GENOMIC DNA]</scope>
    <source>
        <tissue evidence="1">The whole plant</tissue>
    </source>
</reference>
<dbReference type="AlphaFoldDB" id="A0A2I0VCP4"/>
<keyword evidence="2" id="KW-1185">Reference proteome</keyword>
<evidence type="ECO:0000313" key="2">
    <source>
        <dbReference type="Proteomes" id="UP000233837"/>
    </source>
</evidence>
<gene>
    <name evidence="1" type="ORF">MA16_Dca022893</name>
</gene>
<proteinExistence type="predicted"/>
<protein>
    <submittedName>
        <fullName evidence="1">Uncharacterized protein</fullName>
    </submittedName>
</protein>